<feature type="region of interest" description="Disordered" evidence="1">
    <location>
        <begin position="34"/>
        <end position="54"/>
    </location>
</feature>
<protein>
    <submittedName>
        <fullName evidence="2">Uncharacterized protein</fullName>
    </submittedName>
</protein>
<name>A0AAW0DHJ3_9AGAR</name>
<dbReference type="EMBL" id="JAYKXP010000013">
    <property type="protein sequence ID" value="KAK7051343.1"/>
    <property type="molecule type" value="Genomic_DNA"/>
</dbReference>
<comment type="caution">
    <text evidence="2">The sequence shown here is derived from an EMBL/GenBank/DDBJ whole genome shotgun (WGS) entry which is preliminary data.</text>
</comment>
<proteinExistence type="predicted"/>
<evidence type="ECO:0000256" key="1">
    <source>
        <dbReference type="SAM" id="MobiDB-lite"/>
    </source>
</evidence>
<accession>A0AAW0DHJ3</accession>
<keyword evidence="3" id="KW-1185">Reference proteome</keyword>
<gene>
    <name evidence="2" type="ORF">VNI00_004843</name>
</gene>
<sequence>MNADVNPHCYDLNTGIFSRIRSFNHHKFNSIGSLFNNTHPDQDEQPDGEVPMIQDPAPSQIEEALHQTPTPSRPATPQNHSRLSDVKRLFVFGATNGRNHNSSNSSLNRSSAMHTPSEIHMNILNTSLASDSDENTPPLSPDATSSPVLSSDELEEPELESGELEPGYASEVREGKKAQRDICYDTLIEDLAPISQDFQSQLQMDVLDDSEWYGLEYTLELSVKERRASETGYMSAYESQGEFSKSRESFAALHGYEDQFAYYQWQNWRNYLDHRKGIEFEAISSDMSWVYLVEMKWRDAYYWQLENYGAVDRDVKEQLALAGAHRRASV</sequence>
<evidence type="ECO:0000313" key="3">
    <source>
        <dbReference type="Proteomes" id="UP001383192"/>
    </source>
</evidence>
<dbReference type="Proteomes" id="UP001383192">
    <property type="component" value="Unassembled WGS sequence"/>
</dbReference>
<reference evidence="2 3" key="1">
    <citation type="submission" date="2024-01" db="EMBL/GenBank/DDBJ databases">
        <title>A draft genome for a cacao thread blight-causing isolate of Paramarasmius palmivorus.</title>
        <authorList>
            <person name="Baruah I.K."/>
            <person name="Bukari Y."/>
            <person name="Amoako-Attah I."/>
            <person name="Meinhardt L.W."/>
            <person name="Bailey B.A."/>
            <person name="Cohen S.P."/>
        </authorList>
    </citation>
    <scope>NUCLEOTIDE SEQUENCE [LARGE SCALE GENOMIC DNA]</scope>
    <source>
        <strain evidence="2 3">GH-12</strain>
    </source>
</reference>
<organism evidence="2 3">
    <name type="scientific">Paramarasmius palmivorus</name>
    <dbReference type="NCBI Taxonomy" id="297713"/>
    <lineage>
        <taxon>Eukaryota</taxon>
        <taxon>Fungi</taxon>
        <taxon>Dikarya</taxon>
        <taxon>Basidiomycota</taxon>
        <taxon>Agaricomycotina</taxon>
        <taxon>Agaricomycetes</taxon>
        <taxon>Agaricomycetidae</taxon>
        <taxon>Agaricales</taxon>
        <taxon>Marasmiineae</taxon>
        <taxon>Marasmiaceae</taxon>
        <taxon>Paramarasmius</taxon>
    </lineage>
</organism>
<feature type="compositionally biased region" description="Acidic residues" evidence="1">
    <location>
        <begin position="152"/>
        <end position="163"/>
    </location>
</feature>
<feature type="region of interest" description="Disordered" evidence="1">
    <location>
        <begin position="128"/>
        <end position="175"/>
    </location>
</feature>
<evidence type="ECO:0000313" key="2">
    <source>
        <dbReference type="EMBL" id="KAK7051343.1"/>
    </source>
</evidence>
<dbReference type="AlphaFoldDB" id="A0AAW0DHJ3"/>